<evidence type="ECO:0000313" key="2">
    <source>
        <dbReference type="Proteomes" id="UP000324897"/>
    </source>
</evidence>
<keyword evidence="2" id="KW-1185">Reference proteome</keyword>
<comment type="caution">
    <text evidence="1">The sequence shown here is derived from an EMBL/GenBank/DDBJ whole genome shotgun (WGS) entry which is preliminary data.</text>
</comment>
<feature type="non-terminal residue" evidence="1">
    <location>
        <position position="1"/>
    </location>
</feature>
<dbReference type="AlphaFoldDB" id="A0A5J9VUU0"/>
<proteinExistence type="predicted"/>
<reference evidence="1 2" key="1">
    <citation type="journal article" date="2019" name="Sci. Rep.">
        <title>A high-quality genome of Eragrostis curvula grass provides insights into Poaceae evolution and supports new strategies to enhance forage quality.</title>
        <authorList>
            <person name="Carballo J."/>
            <person name="Santos B.A.C.M."/>
            <person name="Zappacosta D."/>
            <person name="Garbus I."/>
            <person name="Selva J.P."/>
            <person name="Gallo C.A."/>
            <person name="Diaz A."/>
            <person name="Albertini E."/>
            <person name="Caccamo M."/>
            <person name="Echenique V."/>
        </authorList>
    </citation>
    <scope>NUCLEOTIDE SEQUENCE [LARGE SCALE GENOMIC DNA]</scope>
    <source>
        <strain evidence="2">cv. Victoria</strain>
        <tissue evidence="1">Leaf</tissue>
    </source>
</reference>
<sequence length="99" mass="10792">MVKHFIVQQAGAQHSDGLKVIRLKTYSEGYDATPAKGQAKVKGTKKMGQRVTVTSEGKLYTSEGLRPLAKASRPYAKGFKLTAEQSLLPRDVTGQTKDL</sequence>
<organism evidence="1 2">
    <name type="scientific">Eragrostis curvula</name>
    <name type="common">weeping love grass</name>
    <dbReference type="NCBI Taxonomy" id="38414"/>
    <lineage>
        <taxon>Eukaryota</taxon>
        <taxon>Viridiplantae</taxon>
        <taxon>Streptophyta</taxon>
        <taxon>Embryophyta</taxon>
        <taxon>Tracheophyta</taxon>
        <taxon>Spermatophyta</taxon>
        <taxon>Magnoliopsida</taxon>
        <taxon>Liliopsida</taxon>
        <taxon>Poales</taxon>
        <taxon>Poaceae</taxon>
        <taxon>PACMAD clade</taxon>
        <taxon>Chloridoideae</taxon>
        <taxon>Eragrostideae</taxon>
        <taxon>Eragrostidinae</taxon>
        <taxon>Eragrostis</taxon>
    </lineage>
</organism>
<accession>A0A5J9VUU0</accession>
<evidence type="ECO:0000313" key="1">
    <source>
        <dbReference type="EMBL" id="TVU39668.1"/>
    </source>
</evidence>
<gene>
    <name evidence="1" type="ORF">EJB05_13100</name>
</gene>
<dbReference type="Gramene" id="TVU39668">
    <property type="protein sequence ID" value="TVU39668"/>
    <property type="gene ID" value="EJB05_13100"/>
</dbReference>
<dbReference type="Proteomes" id="UP000324897">
    <property type="component" value="Chromosome 4"/>
</dbReference>
<protein>
    <submittedName>
        <fullName evidence="1">Uncharacterized protein</fullName>
    </submittedName>
</protein>
<name>A0A5J9VUU0_9POAL</name>
<dbReference type="EMBL" id="RWGY01000007">
    <property type="protein sequence ID" value="TVU39668.1"/>
    <property type="molecule type" value="Genomic_DNA"/>
</dbReference>
<feature type="non-terminal residue" evidence="1">
    <location>
        <position position="99"/>
    </location>
</feature>